<keyword evidence="3" id="KW-0614">Plasmid</keyword>
<feature type="transmembrane region" description="Helical" evidence="1">
    <location>
        <begin position="95"/>
        <end position="127"/>
    </location>
</feature>
<keyword evidence="1" id="KW-0812">Transmembrane</keyword>
<dbReference type="OrthoDB" id="7873823at2"/>
<dbReference type="RefSeq" id="WP_018063945.1">
    <property type="nucleotide sequence ID" value="NZ_AQWH01000005.1"/>
</dbReference>
<feature type="transmembrane region" description="Helical" evidence="1">
    <location>
        <begin position="133"/>
        <end position="151"/>
    </location>
</feature>
<keyword evidence="1" id="KW-0472">Membrane</keyword>
<geneLocation type="plasmid" evidence="4">
    <name>pmm593</name>
</geneLocation>
<sequence>MADRQISDGKVSLAARISEAAVIGALALLVLVFFIQTFEEISAFARASQGRGPFFFPRFVLGVMALLIALLILLLPGARHRGSELPALKPALRMLALMAATAGYCAAMPVIGFLSSSIVFAIVVPAILGRRDILVLAAVAVSYSLAVWFLFERVFLILLPGFSWPW</sequence>
<organism evidence="3 4">
    <name type="scientific">Martelella mediterranea DSM 17316</name>
    <dbReference type="NCBI Taxonomy" id="1122214"/>
    <lineage>
        <taxon>Bacteria</taxon>
        <taxon>Pseudomonadati</taxon>
        <taxon>Pseudomonadota</taxon>
        <taxon>Alphaproteobacteria</taxon>
        <taxon>Hyphomicrobiales</taxon>
        <taxon>Aurantimonadaceae</taxon>
        <taxon>Martelella</taxon>
    </lineage>
</organism>
<feature type="transmembrane region" description="Helical" evidence="1">
    <location>
        <begin position="55"/>
        <end position="75"/>
    </location>
</feature>
<dbReference type="EMBL" id="CP020331">
    <property type="protein sequence ID" value="AQZ53930.1"/>
    <property type="molecule type" value="Genomic_DNA"/>
</dbReference>
<evidence type="ECO:0000256" key="1">
    <source>
        <dbReference type="SAM" id="Phobius"/>
    </source>
</evidence>
<feature type="transmembrane region" description="Helical" evidence="1">
    <location>
        <begin position="12"/>
        <end position="35"/>
    </location>
</feature>
<reference evidence="3 4" key="1">
    <citation type="submission" date="2017-03" db="EMBL/GenBank/DDBJ databases">
        <title>Foreign affairs: Plasmid Transfer between Roseobacters and Rhizobia.</title>
        <authorList>
            <person name="Bartling P."/>
            <person name="Bunk B."/>
            <person name="Overmann J."/>
            <person name="Brinkmann H."/>
            <person name="Petersen J."/>
        </authorList>
    </citation>
    <scope>NUCLEOTIDE SEQUENCE [LARGE SCALE GENOMIC DNA]</scope>
    <source>
        <strain evidence="3 4">MACL11</strain>
        <plasmid evidence="4">Plasmid pmm593</plasmid>
    </source>
</reference>
<name>A0A1U9Z8H5_9HYPH</name>
<keyword evidence="1" id="KW-1133">Transmembrane helix</keyword>
<gene>
    <name evidence="3" type="ORF">Mame_04638</name>
</gene>
<dbReference type="eggNOG" id="ENOG502ZCRN">
    <property type="taxonomic scope" value="Bacteria"/>
</dbReference>
<dbReference type="Pfam" id="PF07331">
    <property type="entry name" value="TctB"/>
    <property type="match status" value="1"/>
</dbReference>
<proteinExistence type="predicted"/>
<evidence type="ECO:0000259" key="2">
    <source>
        <dbReference type="Pfam" id="PF07331"/>
    </source>
</evidence>
<evidence type="ECO:0000313" key="4">
    <source>
        <dbReference type="Proteomes" id="UP000191135"/>
    </source>
</evidence>
<keyword evidence="4" id="KW-1185">Reference proteome</keyword>
<dbReference type="InterPro" id="IPR009936">
    <property type="entry name" value="DUF1468"/>
</dbReference>
<dbReference type="Proteomes" id="UP000191135">
    <property type="component" value="Plasmid pMM593"/>
</dbReference>
<accession>A0A1U9Z8H5</accession>
<dbReference type="KEGG" id="mmed:Mame_04638"/>
<evidence type="ECO:0000313" key="3">
    <source>
        <dbReference type="EMBL" id="AQZ53930.1"/>
    </source>
</evidence>
<protein>
    <submittedName>
        <fullName evidence="3">Tripartite tricarboxylate transporter TctB family protein</fullName>
    </submittedName>
</protein>
<feature type="domain" description="DUF1468" evidence="2">
    <location>
        <begin position="23"/>
        <end position="160"/>
    </location>
</feature>
<dbReference type="AlphaFoldDB" id="A0A1U9Z8H5"/>